<dbReference type="InterPro" id="IPR013246">
    <property type="entry name" value="SAGA_su_Sgf11"/>
</dbReference>
<proteinExistence type="inferred from homology"/>
<evidence type="ECO:0000256" key="11">
    <source>
        <dbReference type="SAM" id="MobiDB-lite"/>
    </source>
</evidence>
<reference evidence="13" key="1">
    <citation type="journal article" date="2018" name="Nat. Microbiol.">
        <title>Leveraging single-cell genomics to expand the fungal tree of life.</title>
        <authorList>
            <person name="Ahrendt S.R."/>
            <person name="Quandt C.A."/>
            <person name="Ciobanu D."/>
            <person name="Clum A."/>
            <person name="Salamov A."/>
            <person name="Andreopoulos B."/>
            <person name="Cheng J.F."/>
            <person name="Woyke T."/>
            <person name="Pelin A."/>
            <person name="Henrissat B."/>
            <person name="Reynolds N.K."/>
            <person name="Benny G.L."/>
            <person name="Smith M.E."/>
            <person name="James T.Y."/>
            <person name="Grigoriev I.V."/>
        </authorList>
    </citation>
    <scope>NUCLEOTIDE SEQUENCE [LARGE SCALE GENOMIC DNA]</scope>
    <source>
        <strain evidence="13">RSA 1356</strain>
    </source>
</reference>
<comment type="similarity">
    <text evidence="10">Belongs to the SGF11 family.</text>
</comment>
<keyword evidence="2" id="KW-0479">Metal-binding</keyword>
<evidence type="ECO:0000256" key="4">
    <source>
        <dbReference type="ARBA" id="ARBA00022833"/>
    </source>
</evidence>
<feature type="compositionally biased region" description="Basic and acidic residues" evidence="11">
    <location>
        <begin position="169"/>
        <end position="180"/>
    </location>
</feature>
<evidence type="ECO:0000256" key="1">
    <source>
        <dbReference type="ARBA" id="ARBA00004123"/>
    </source>
</evidence>
<dbReference type="Pfam" id="PF08209">
    <property type="entry name" value="Sgf11"/>
    <property type="match status" value="1"/>
</dbReference>
<dbReference type="GO" id="GO:0071819">
    <property type="term" value="C:DUBm complex"/>
    <property type="evidence" value="ECO:0007669"/>
    <property type="project" value="TreeGrafter"/>
</dbReference>
<dbReference type="AlphaFoldDB" id="A0A4P9XNW0"/>
<dbReference type="Gene3D" id="3.30.160.60">
    <property type="entry name" value="Classic Zinc Finger"/>
    <property type="match status" value="1"/>
</dbReference>
<dbReference type="EMBL" id="KZ992791">
    <property type="protein sequence ID" value="RKP06930.1"/>
    <property type="molecule type" value="Genomic_DNA"/>
</dbReference>
<evidence type="ECO:0000256" key="3">
    <source>
        <dbReference type="ARBA" id="ARBA00022771"/>
    </source>
</evidence>
<dbReference type="PANTHER" id="PTHR46367:SF1">
    <property type="entry name" value="ATAXIN-7-LIKE PROTEIN 3"/>
    <property type="match status" value="1"/>
</dbReference>
<feature type="region of interest" description="Disordered" evidence="11">
    <location>
        <begin position="106"/>
        <end position="209"/>
    </location>
</feature>
<evidence type="ECO:0000256" key="2">
    <source>
        <dbReference type="ARBA" id="ARBA00022723"/>
    </source>
</evidence>
<keyword evidence="3" id="KW-0863">Zinc-finger</keyword>
<feature type="compositionally biased region" description="Basic and acidic residues" evidence="11">
    <location>
        <begin position="187"/>
        <end position="197"/>
    </location>
</feature>
<dbReference type="InterPro" id="IPR051078">
    <property type="entry name" value="SGF11"/>
</dbReference>
<sequence length="209" mass="22181">MSDPSRKPSTAHITEAVSDLVTELLDECVLDVIADAHREARLSNAKCGICRTRCRAYSTAPGLDVFGQRPTPDAQEMMECTNCNRSFAASRYAPHLEKCLGIAGRGVSRSGSRRGTPLLERSASGATAGTGGYGGSGNGGSGGSGARQASLERRLHAQRSGTANRHQRRSDTETSVHLERSSLASSARREERSDAAESYHIGNDYAGGR</sequence>
<feature type="compositionally biased region" description="Gly residues" evidence="11">
    <location>
        <begin position="128"/>
        <end position="145"/>
    </location>
</feature>
<dbReference type="GO" id="GO:0008270">
    <property type="term" value="F:zinc ion binding"/>
    <property type="evidence" value="ECO:0007669"/>
    <property type="project" value="UniProtKB-KW"/>
</dbReference>
<evidence type="ECO:0000256" key="9">
    <source>
        <dbReference type="ARBA" id="ARBA00023242"/>
    </source>
</evidence>
<keyword evidence="7 10" id="KW-0010">Activator</keyword>
<gene>
    <name evidence="12" type="ORF">THASP1DRAFT_31253</name>
</gene>
<dbReference type="GO" id="GO:0006325">
    <property type="term" value="P:chromatin organization"/>
    <property type="evidence" value="ECO:0007669"/>
    <property type="project" value="UniProtKB-KW"/>
</dbReference>
<protein>
    <recommendedName>
        <fullName evidence="10">SAGA-associated factor 11</fullName>
    </recommendedName>
</protein>
<dbReference type="GO" id="GO:0006357">
    <property type="term" value="P:regulation of transcription by RNA polymerase II"/>
    <property type="evidence" value="ECO:0007669"/>
    <property type="project" value="TreeGrafter"/>
</dbReference>
<dbReference type="STRING" id="78915.A0A4P9XNW0"/>
<keyword evidence="13" id="KW-1185">Reference proteome</keyword>
<keyword evidence="5" id="KW-0156">Chromatin regulator</keyword>
<dbReference type="GO" id="GO:0003713">
    <property type="term" value="F:transcription coactivator activity"/>
    <property type="evidence" value="ECO:0007669"/>
    <property type="project" value="TreeGrafter"/>
</dbReference>
<evidence type="ECO:0000313" key="12">
    <source>
        <dbReference type="EMBL" id="RKP06930.1"/>
    </source>
</evidence>
<dbReference type="Proteomes" id="UP000271241">
    <property type="component" value="Unassembled WGS sequence"/>
</dbReference>
<feature type="compositionally biased region" description="Low complexity" evidence="11">
    <location>
        <begin position="106"/>
        <end position="115"/>
    </location>
</feature>
<evidence type="ECO:0000313" key="13">
    <source>
        <dbReference type="Proteomes" id="UP000271241"/>
    </source>
</evidence>
<keyword evidence="9" id="KW-0539">Nucleus</keyword>
<keyword evidence="4" id="KW-0862">Zinc</keyword>
<name>A0A4P9XNW0_9FUNG</name>
<dbReference type="GO" id="GO:0000124">
    <property type="term" value="C:SAGA complex"/>
    <property type="evidence" value="ECO:0007669"/>
    <property type="project" value="TreeGrafter"/>
</dbReference>
<dbReference type="OrthoDB" id="21557at2759"/>
<evidence type="ECO:0000256" key="6">
    <source>
        <dbReference type="ARBA" id="ARBA00023015"/>
    </source>
</evidence>
<organism evidence="12 13">
    <name type="scientific">Thamnocephalis sphaerospora</name>
    <dbReference type="NCBI Taxonomy" id="78915"/>
    <lineage>
        <taxon>Eukaryota</taxon>
        <taxon>Fungi</taxon>
        <taxon>Fungi incertae sedis</taxon>
        <taxon>Zoopagomycota</taxon>
        <taxon>Zoopagomycotina</taxon>
        <taxon>Zoopagomycetes</taxon>
        <taxon>Zoopagales</taxon>
        <taxon>Sigmoideomycetaceae</taxon>
        <taxon>Thamnocephalis</taxon>
    </lineage>
</organism>
<keyword evidence="6" id="KW-0805">Transcription regulation</keyword>
<evidence type="ECO:0000256" key="8">
    <source>
        <dbReference type="ARBA" id="ARBA00023163"/>
    </source>
</evidence>
<keyword evidence="8" id="KW-0804">Transcription</keyword>
<evidence type="ECO:0000256" key="5">
    <source>
        <dbReference type="ARBA" id="ARBA00022853"/>
    </source>
</evidence>
<evidence type="ECO:0000256" key="7">
    <source>
        <dbReference type="ARBA" id="ARBA00023159"/>
    </source>
</evidence>
<dbReference type="PANTHER" id="PTHR46367">
    <property type="entry name" value="ATAXIN-7-LIKE PROTEIN 3"/>
    <property type="match status" value="1"/>
</dbReference>
<comment type="subcellular location">
    <subcellularLocation>
        <location evidence="1 10">Nucleus</location>
    </subcellularLocation>
</comment>
<accession>A0A4P9XNW0</accession>
<evidence type="ECO:0000256" key="10">
    <source>
        <dbReference type="RuleBase" id="RU261113"/>
    </source>
</evidence>